<gene>
    <name evidence="1" type="ORF">OAUR00152_LOCUS41572</name>
</gene>
<reference evidence="1" key="1">
    <citation type="submission" date="2021-01" db="EMBL/GenBank/DDBJ databases">
        <authorList>
            <person name="Corre E."/>
            <person name="Pelletier E."/>
            <person name="Niang G."/>
            <person name="Scheremetjew M."/>
            <person name="Finn R."/>
            <person name="Kale V."/>
            <person name="Holt S."/>
            <person name="Cochrane G."/>
            <person name="Meng A."/>
            <person name="Brown T."/>
            <person name="Cohen L."/>
        </authorList>
    </citation>
    <scope>NUCLEOTIDE SEQUENCE</scope>
    <source>
        <strain evidence="1">Isolate 1302-5</strain>
    </source>
</reference>
<proteinExistence type="predicted"/>
<sequence>MAADKIGCDGTETSDGDHCSWCSSDMLQKSFCTTADAGDAMKQFIQDLECDSDSGDESPIEVVKDVGINPGDMMKCIRIDDKDGCGATAISDEEHCVWCTSDRLEQKFCVIPEAADGMKRFIQDLECGDSAEDGAEDNVKVQ</sequence>
<accession>A0A7S4KAQ6</accession>
<evidence type="ECO:0000313" key="1">
    <source>
        <dbReference type="EMBL" id="CAE2288163.1"/>
    </source>
</evidence>
<dbReference type="EMBL" id="HBKQ01061013">
    <property type="protein sequence ID" value="CAE2288163.1"/>
    <property type="molecule type" value="Transcribed_RNA"/>
</dbReference>
<dbReference type="AlphaFoldDB" id="A0A7S4KAQ6"/>
<name>A0A7S4KAQ6_9STRA</name>
<protein>
    <submittedName>
        <fullName evidence="1">Uncharacterized protein</fullName>
    </submittedName>
</protein>
<organism evidence="1">
    <name type="scientific">Odontella aurita</name>
    <dbReference type="NCBI Taxonomy" id="265563"/>
    <lineage>
        <taxon>Eukaryota</taxon>
        <taxon>Sar</taxon>
        <taxon>Stramenopiles</taxon>
        <taxon>Ochrophyta</taxon>
        <taxon>Bacillariophyta</taxon>
        <taxon>Mediophyceae</taxon>
        <taxon>Biddulphiophycidae</taxon>
        <taxon>Eupodiscales</taxon>
        <taxon>Odontellaceae</taxon>
        <taxon>Odontella</taxon>
    </lineage>
</organism>